<evidence type="ECO:0000256" key="5">
    <source>
        <dbReference type="ARBA" id="ARBA00022692"/>
    </source>
</evidence>
<comment type="subcellular location">
    <subcellularLocation>
        <location evidence="1 11">Cell outer membrane</location>
        <topology evidence="1 11">Multi-pass membrane protein</topology>
    </subcellularLocation>
</comment>
<dbReference type="PANTHER" id="PTHR30069">
    <property type="entry name" value="TONB-DEPENDENT OUTER MEMBRANE RECEPTOR"/>
    <property type="match status" value="1"/>
</dbReference>
<dbReference type="InterPro" id="IPR037066">
    <property type="entry name" value="Plug_dom_sf"/>
</dbReference>
<accession>A0A2U1UNV5</accession>
<evidence type="ECO:0000256" key="14">
    <source>
        <dbReference type="SAM" id="MobiDB-lite"/>
    </source>
</evidence>
<dbReference type="AlphaFoldDB" id="A0A2U1UNV5"/>
<evidence type="ECO:0000256" key="6">
    <source>
        <dbReference type="ARBA" id="ARBA00022729"/>
    </source>
</evidence>
<keyword evidence="9 18" id="KW-0675">Receptor</keyword>
<evidence type="ECO:0000256" key="13">
    <source>
        <dbReference type="RuleBase" id="RU003357"/>
    </source>
</evidence>
<dbReference type="InterPro" id="IPR010949">
    <property type="entry name" value="TonB_Hb/transfer/lactofer_rcpt"/>
</dbReference>
<dbReference type="InterPro" id="IPR000531">
    <property type="entry name" value="Beta-barrel_TonB"/>
</dbReference>
<feature type="compositionally biased region" description="Polar residues" evidence="14">
    <location>
        <begin position="131"/>
        <end position="149"/>
    </location>
</feature>
<feature type="domain" description="TonB-dependent receptor-like beta-barrel" evidence="16">
    <location>
        <begin position="339"/>
        <end position="751"/>
    </location>
</feature>
<dbReference type="InterPro" id="IPR036942">
    <property type="entry name" value="Beta-barrel_TonB_sf"/>
</dbReference>
<feature type="domain" description="TonB-dependent receptor plug" evidence="17">
    <location>
        <begin position="55"/>
        <end position="184"/>
    </location>
</feature>
<dbReference type="EMBL" id="CP034036">
    <property type="protein sequence ID" value="QCR06333.1"/>
    <property type="molecule type" value="Genomic_DNA"/>
</dbReference>
<evidence type="ECO:0000256" key="3">
    <source>
        <dbReference type="ARBA" id="ARBA00022448"/>
    </source>
</evidence>
<evidence type="ECO:0000256" key="12">
    <source>
        <dbReference type="PROSITE-ProRule" id="PRU10144"/>
    </source>
</evidence>
<evidence type="ECO:0000259" key="17">
    <source>
        <dbReference type="Pfam" id="PF07715"/>
    </source>
</evidence>
<keyword evidence="4 11" id="KW-1134">Transmembrane beta strand</keyword>
<reference evidence="18 20" key="1">
    <citation type="submission" date="2018-04" db="EMBL/GenBank/DDBJ databases">
        <title>Brenneria corticis sp.nov.</title>
        <authorList>
            <person name="Li Y."/>
        </authorList>
    </citation>
    <scope>NUCLEOTIDE SEQUENCE [LARGE SCALE GENOMIC DNA]</scope>
    <source>
        <strain evidence="18 20">LMG 2694</strain>
    </source>
</reference>
<evidence type="ECO:0000256" key="1">
    <source>
        <dbReference type="ARBA" id="ARBA00004571"/>
    </source>
</evidence>
<proteinExistence type="inferred from homology"/>
<evidence type="ECO:0000256" key="8">
    <source>
        <dbReference type="ARBA" id="ARBA00023136"/>
    </source>
</evidence>
<dbReference type="PROSITE" id="PS01156">
    <property type="entry name" value="TONB_DEPENDENT_REC_2"/>
    <property type="match status" value="1"/>
</dbReference>
<keyword evidence="8 11" id="KW-0472">Membrane</keyword>
<keyword evidence="6 15" id="KW-0732">Signal</keyword>
<dbReference type="SUPFAM" id="SSF56935">
    <property type="entry name" value="Porins"/>
    <property type="match status" value="1"/>
</dbReference>
<dbReference type="Proteomes" id="UP000303847">
    <property type="component" value="Chromosome"/>
</dbReference>
<organism evidence="18 20">
    <name type="scientific">Brenneria nigrifluens DSM 30175 = ATCC 13028</name>
    <dbReference type="NCBI Taxonomy" id="1121120"/>
    <lineage>
        <taxon>Bacteria</taxon>
        <taxon>Pseudomonadati</taxon>
        <taxon>Pseudomonadota</taxon>
        <taxon>Gammaproteobacteria</taxon>
        <taxon>Enterobacterales</taxon>
        <taxon>Pectobacteriaceae</taxon>
        <taxon>Brenneria</taxon>
    </lineage>
</organism>
<gene>
    <name evidence="18" type="ORF">DDT54_14875</name>
    <name evidence="19" type="ORF">EH206_20590</name>
</gene>
<dbReference type="Gene3D" id="2.40.170.20">
    <property type="entry name" value="TonB-dependent receptor, beta-barrel domain"/>
    <property type="match status" value="1"/>
</dbReference>
<reference evidence="19 21" key="2">
    <citation type="submission" date="2018-11" db="EMBL/GenBank/DDBJ databases">
        <title>Genome sequences of Brenneria nigrifluens and Brenneria rubrifaciens.</title>
        <authorList>
            <person name="Poret-Peterson A.T."/>
            <person name="McClean A.E."/>
            <person name="Kluepfel D.A."/>
        </authorList>
    </citation>
    <scope>NUCLEOTIDE SEQUENCE [LARGE SCALE GENOMIC DNA]</scope>
    <source>
        <strain evidence="19 21">ATCC 13028</strain>
    </source>
</reference>
<evidence type="ECO:0000313" key="19">
    <source>
        <dbReference type="EMBL" id="QCR06333.1"/>
    </source>
</evidence>
<dbReference type="PANTHER" id="PTHR30069:SF29">
    <property type="entry name" value="HEMOGLOBIN AND HEMOGLOBIN-HAPTOGLOBIN-BINDING PROTEIN 1-RELATED"/>
    <property type="match status" value="1"/>
</dbReference>
<evidence type="ECO:0000313" key="21">
    <source>
        <dbReference type="Proteomes" id="UP000303847"/>
    </source>
</evidence>
<dbReference type="Proteomes" id="UP000295985">
    <property type="component" value="Unassembled WGS sequence"/>
</dbReference>
<keyword evidence="5 11" id="KW-0812">Transmembrane</keyword>
<dbReference type="GO" id="GO:0015344">
    <property type="term" value="F:siderophore uptake transmembrane transporter activity"/>
    <property type="evidence" value="ECO:0007669"/>
    <property type="project" value="TreeGrafter"/>
</dbReference>
<dbReference type="NCBIfam" id="TIGR01786">
    <property type="entry name" value="TonB-hemlactrns"/>
    <property type="match status" value="1"/>
</dbReference>
<dbReference type="EMBL" id="QDKK01000025">
    <property type="protein sequence ID" value="PWC23336.1"/>
    <property type="molecule type" value="Genomic_DNA"/>
</dbReference>
<keyword evidence="3 11" id="KW-0813">Transport</keyword>
<feature type="signal peptide" evidence="15">
    <location>
        <begin position="1"/>
        <end position="25"/>
    </location>
</feature>
<feature type="chain" id="PRO_5015483663" evidence="15">
    <location>
        <begin position="26"/>
        <end position="799"/>
    </location>
</feature>
<evidence type="ECO:0000256" key="2">
    <source>
        <dbReference type="ARBA" id="ARBA00008143"/>
    </source>
</evidence>
<evidence type="ECO:0000256" key="11">
    <source>
        <dbReference type="PROSITE-ProRule" id="PRU01360"/>
    </source>
</evidence>
<dbReference type="Pfam" id="PF00593">
    <property type="entry name" value="TonB_dep_Rec_b-barrel"/>
    <property type="match status" value="1"/>
</dbReference>
<comment type="similarity">
    <text evidence="2">Belongs to the TonB-dependent receptor family. Hemoglobin/haptoglobin binding protein subfamily.</text>
</comment>
<evidence type="ECO:0000256" key="10">
    <source>
        <dbReference type="ARBA" id="ARBA00023237"/>
    </source>
</evidence>
<dbReference type="CDD" id="cd01347">
    <property type="entry name" value="ligand_gated_channel"/>
    <property type="match status" value="1"/>
</dbReference>
<dbReference type="InterPro" id="IPR010917">
    <property type="entry name" value="TonB_rcpt_CS"/>
</dbReference>
<dbReference type="Pfam" id="PF07715">
    <property type="entry name" value="Plug"/>
    <property type="match status" value="1"/>
</dbReference>
<feature type="region of interest" description="Disordered" evidence="14">
    <location>
        <begin position="25"/>
        <end position="44"/>
    </location>
</feature>
<evidence type="ECO:0000313" key="20">
    <source>
        <dbReference type="Proteomes" id="UP000295985"/>
    </source>
</evidence>
<sequence length="799" mass="86562">MLINKNLRKIILTGILTGTALNSAAADNPTSAKANTADESRPTDDVMTVYSPKVEKEAGTKTTITAGDMQKEGGNNFSNIMRYQPLISAPGVTSGVSAGKSNYDRGGASGYNIRGLENNRVSIDIDGVELPSSTDRGTSTVSGRRQTGSTGIGRGDYLDPYLYGSVEIESGATSVANSNNALGGSVSFKPKSANDYLHADKHSYFGYQAGYDSTDRSFHNGITAAGGDDDLRGVIVVSRRDGNETENHSDATIDSTPANWHSNAVLASGIWQATDAHQLTATVDYYHKTNHADFPTWNMSASGVSTLDGSTSYQDSQTRRWGFSLADLYTPEDFSLFDSLNTKLFYTQTEAHDYTVTDASAPTSVWSNYDTNSFGLESKAAKEWRNHSISYGFNARQSKTERPFTAENLTASGLNIDLGRPQADSEIINLGAFVQDKITWELAGRDFSIVPGVRFAWQHAEPKNASNLFTNTNGNVTSDEATSMYGTNADGQVMPSIAFQYHLTPDLLAYVQYRRGAQFPTDGQLYGSWALGYFGTSSSYAVLSDPDLKTETSDNYELGLKGQIVEGVTLSASAFYSDYNNFIANGYYRRADNPALFANVPSSLSILYLTENRDKAYIYGGEISAKFNLGTWFEQANGFSARLAYGYTEGASKSSASGDSYVALDSVTPQKAVVGVAYDDPSNTYGAALIATFNKGKTATYAAGRKLPSSGNSLGSDDYTFMHVPGYALVDLTAYYRVSKNVRLSGGIYNLTDRKYWDYQTSRNIEAPTSNSASDINYYNQQLAVSPGRSFQLGVNVDF</sequence>
<keyword evidence="21" id="KW-1185">Reference proteome</keyword>
<dbReference type="InterPro" id="IPR012910">
    <property type="entry name" value="Plug_dom"/>
</dbReference>
<evidence type="ECO:0000256" key="15">
    <source>
        <dbReference type="SAM" id="SignalP"/>
    </source>
</evidence>
<dbReference type="Gene3D" id="2.170.130.10">
    <property type="entry name" value="TonB-dependent receptor, plug domain"/>
    <property type="match status" value="1"/>
</dbReference>
<evidence type="ECO:0000256" key="9">
    <source>
        <dbReference type="ARBA" id="ARBA00023170"/>
    </source>
</evidence>
<protein>
    <submittedName>
        <fullName evidence="18">TonB-dependent hemoglobin/transferrin/lactoferrin family receptor</fullName>
    </submittedName>
</protein>
<feature type="region of interest" description="Disordered" evidence="14">
    <location>
        <begin position="128"/>
        <end position="152"/>
    </location>
</feature>
<dbReference type="RefSeq" id="WP_009114701.1">
    <property type="nucleotide sequence ID" value="NZ_CP034036.1"/>
</dbReference>
<keyword evidence="10 11" id="KW-0998">Cell outer membrane</keyword>
<dbReference type="GO" id="GO:0044718">
    <property type="term" value="P:siderophore transmembrane transport"/>
    <property type="evidence" value="ECO:0007669"/>
    <property type="project" value="TreeGrafter"/>
</dbReference>
<dbReference type="InterPro" id="IPR039426">
    <property type="entry name" value="TonB-dep_rcpt-like"/>
</dbReference>
<evidence type="ECO:0000256" key="7">
    <source>
        <dbReference type="ARBA" id="ARBA00023077"/>
    </source>
</evidence>
<keyword evidence="7 13" id="KW-0798">TonB box</keyword>
<evidence type="ECO:0000259" key="16">
    <source>
        <dbReference type="Pfam" id="PF00593"/>
    </source>
</evidence>
<feature type="short sequence motif" description="TonB C-terminal box" evidence="12">
    <location>
        <begin position="782"/>
        <end position="799"/>
    </location>
</feature>
<dbReference type="OrthoDB" id="9764669at2"/>
<evidence type="ECO:0000256" key="4">
    <source>
        <dbReference type="ARBA" id="ARBA00022452"/>
    </source>
</evidence>
<dbReference type="GO" id="GO:0009279">
    <property type="term" value="C:cell outer membrane"/>
    <property type="evidence" value="ECO:0007669"/>
    <property type="project" value="UniProtKB-SubCell"/>
</dbReference>
<dbReference type="PROSITE" id="PS52016">
    <property type="entry name" value="TONB_DEPENDENT_REC_3"/>
    <property type="match status" value="1"/>
</dbReference>
<name>A0A2U1UNV5_9GAMM</name>
<evidence type="ECO:0000313" key="18">
    <source>
        <dbReference type="EMBL" id="PWC23336.1"/>
    </source>
</evidence>